<accession>A0A0G4EG32</accession>
<evidence type="ECO:0000313" key="2">
    <source>
        <dbReference type="EMBL" id="CEL94341.1"/>
    </source>
</evidence>
<dbReference type="InParanoid" id="A0A0G4EG32"/>
<reference evidence="2 3" key="1">
    <citation type="submission" date="2014-11" db="EMBL/GenBank/DDBJ databases">
        <authorList>
            <person name="Zhu J."/>
            <person name="Qi W."/>
            <person name="Song R."/>
        </authorList>
    </citation>
    <scope>NUCLEOTIDE SEQUENCE [LARGE SCALE GENOMIC DNA]</scope>
</reference>
<proteinExistence type="predicted"/>
<dbReference type="Proteomes" id="UP000041254">
    <property type="component" value="Unassembled WGS sequence"/>
</dbReference>
<evidence type="ECO:0000313" key="3">
    <source>
        <dbReference type="Proteomes" id="UP000041254"/>
    </source>
</evidence>
<evidence type="ECO:0000256" key="1">
    <source>
        <dbReference type="SAM" id="MobiDB-lite"/>
    </source>
</evidence>
<sequence>MEPSVSVRFAGDGEGDAPLVVPESVIRQFKYFTQVMDGEFQEGQERQVCIEKISRPIGEVVLQQELDIVDSLTKGNLLDALIALDYLQFDIDQIFTKGSNQSLLCASIARCVVVEGWLADHQLATCLLDSFARYPFIARFIHCHPDICAALRQSLRKKTDVIREQWRRRERGEVQDDSIKAAVSLVASLGDAMSYDAMDMSRHELAQFLTNATGSTSLSAAQAAVFESDEFSSSSTATVRPFADGRGGAITCMGFSVIVVGLPPPYSPCASSNLPANAIRGGDAKLTEVAGWHAHIQPVVTAVEGESAVSCYAPYGSLEVSGANGDSDATHPAAQLHDSRTLMDMYKIRMGEGAPAGVSSFGVKLVGAYTALYGNDRIISADALAQHGLGDIRLKDIQLTMTARRFPMRELALHYLRMCVIEGRYEEISMMARSIHRQVAEYMVTNMAFVQRHRLPSMLYWAAAIEGISLSQYRVETITSALGSYFDISDVPAVLPLIPLLPSAIQTAFKSALKKAVDAHDEEAFDQLYDHLIERETTRKKEAAERHPLEAEIQRLREEIASLKTRESGGADGQGDEGEAA</sequence>
<dbReference type="EMBL" id="CDMY01000217">
    <property type="protein sequence ID" value="CEL94341.1"/>
    <property type="molecule type" value="Genomic_DNA"/>
</dbReference>
<dbReference type="PhylomeDB" id="A0A0G4EG32"/>
<keyword evidence="3" id="KW-1185">Reference proteome</keyword>
<gene>
    <name evidence="2" type="ORF">Vbra_2007</name>
</gene>
<protein>
    <submittedName>
        <fullName evidence="2">Uncharacterized protein</fullName>
    </submittedName>
</protein>
<organism evidence="2 3">
    <name type="scientific">Vitrella brassicaformis (strain CCMP3155)</name>
    <dbReference type="NCBI Taxonomy" id="1169540"/>
    <lineage>
        <taxon>Eukaryota</taxon>
        <taxon>Sar</taxon>
        <taxon>Alveolata</taxon>
        <taxon>Colpodellida</taxon>
        <taxon>Vitrellaceae</taxon>
        <taxon>Vitrella</taxon>
    </lineage>
</organism>
<dbReference type="VEuPathDB" id="CryptoDB:Vbra_2007"/>
<dbReference type="AlphaFoldDB" id="A0A0G4EG32"/>
<feature type="region of interest" description="Disordered" evidence="1">
    <location>
        <begin position="561"/>
        <end position="581"/>
    </location>
</feature>
<name>A0A0G4EG32_VITBC</name>